<name>A0A842HF05_9BACT</name>
<dbReference type="Gene3D" id="3.40.30.10">
    <property type="entry name" value="Glutaredoxin"/>
    <property type="match status" value="1"/>
</dbReference>
<proteinExistence type="predicted"/>
<dbReference type="InterPro" id="IPR036249">
    <property type="entry name" value="Thioredoxin-like_sf"/>
</dbReference>
<accession>A0A842HF05</accession>
<reference evidence="3 4" key="1">
    <citation type="submission" date="2020-07" db="EMBL/GenBank/DDBJ databases">
        <authorList>
            <person name="Feng X."/>
        </authorList>
    </citation>
    <scope>NUCLEOTIDE SEQUENCE [LARGE SCALE GENOMIC DNA]</scope>
    <source>
        <strain evidence="3 4">JCM31066</strain>
    </source>
</reference>
<comment type="caution">
    <text evidence="3">The sequence shown here is derived from an EMBL/GenBank/DDBJ whole genome shotgun (WGS) entry which is preliminary data.</text>
</comment>
<organism evidence="3 4">
    <name type="scientific">Ruficoccus amylovorans</name>
    <dbReference type="NCBI Taxonomy" id="1804625"/>
    <lineage>
        <taxon>Bacteria</taxon>
        <taxon>Pseudomonadati</taxon>
        <taxon>Verrucomicrobiota</taxon>
        <taxon>Opitutia</taxon>
        <taxon>Puniceicoccales</taxon>
        <taxon>Cerasicoccaceae</taxon>
        <taxon>Ruficoccus</taxon>
    </lineage>
</organism>
<dbReference type="InterPro" id="IPR047262">
    <property type="entry name" value="PRX-like1"/>
</dbReference>
<dbReference type="GO" id="GO:0016491">
    <property type="term" value="F:oxidoreductase activity"/>
    <property type="evidence" value="ECO:0007669"/>
    <property type="project" value="InterPro"/>
</dbReference>
<evidence type="ECO:0000313" key="3">
    <source>
        <dbReference type="EMBL" id="MBC2595103.1"/>
    </source>
</evidence>
<sequence>MKILTYPLIVIAFLGAAFAAQGAPKPGDKAPDFTLQGADGKEYTLSDYEGQYVILEWLNHGCPYVKKHYDSGNMPATQAKQTADGVVWLSIVSSAPGKQGYETPEQTLKTAEAKGSKASAILLDPTGKVGKEYGAKRTPEMFIINPEGEIVYHGAIDSISSASQADIKDAKNYVNAAMAEAKAGQPVSQASTQPYGCGVKYPN</sequence>
<dbReference type="RefSeq" id="WP_185676066.1">
    <property type="nucleotide sequence ID" value="NZ_JACHVB010000035.1"/>
</dbReference>
<evidence type="ECO:0000313" key="4">
    <source>
        <dbReference type="Proteomes" id="UP000546464"/>
    </source>
</evidence>
<feature type="signal peptide" evidence="1">
    <location>
        <begin position="1"/>
        <end position="19"/>
    </location>
</feature>
<keyword evidence="4" id="KW-1185">Reference proteome</keyword>
<dbReference type="Proteomes" id="UP000546464">
    <property type="component" value="Unassembled WGS sequence"/>
</dbReference>
<keyword evidence="1" id="KW-0732">Signal</keyword>
<dbReference type="SUPFAM" id="SSF52833">
    <property type="entry name" value="Thioredoxin-like"/>
    <property type="match status" value="1"/>
</dbReference>
<dbReference type="GO" id="GO:0016209">
    <property type="term" value="F:antioxidant activity"/>
    <property type="evidence" value="ECO:0007669"/>
    <property type="project" value="InterPro"/>
</dbReference>
<dbReference type="PANTHER" id="PTHR43640:SF1">
    <property type="entry name" value="THIOREDOXIN-DEPENDENT PEROXIREDOXIN"/>
    <property type="match status" value="1"/>
</dbReference>
<feature type="domain" description="Thioredoxin" evidence="2">
    <location>
        <begin position="24"/>
        <end position="179"/>
    </location>
</feature>
<feature type="chain" id="PRO_5033004405" evidence="1">
    <location>
        <begin position="20"/>
        <end position="203"/>
    </location>
</feature>
<dbReference type="InterPro" id="IPR000866">
    <property type="entry name" value="AhpC/TSA"/>
</dbReference>
<dbReference type="AlphaFoldDB" id="A0A842HF05"/>
<dbReference type="EMBL" id="JACHVB010000035">
    <property type="protein sequence ID" value="MBC2595103.1"/>
    <property type="molecule type" value="Genomic_DNA"/>
</dbReference>
<dbReference type="InterPro" id="IPR013766">
    <property type="entry name" value="Thioredoxin_domain"/>
</dbReference>
<dbReference type="PROSITE" id="PS51352">
    <property type="entry name" value="THIOREDOXIN_2"/>
    <property type="match status" value="1"/>
</dbReference>
<evidence type="ECO:0000259" key="2">
    <source>
        <dbReference type="PROSITE" id="PS51352"/>
    </source>
</evidence>
<dbReference type="CDD" id="cd02969">
    <property type="entry name" value="PRX_like1"/>
    <property type="match status" value="1"/>
</dbReference>
<gene>
    <name evidence="3" type="ORF">H5P28_12620</name>
</gene>
<protein>
    <submittedName>
        <fullName evidence="3">Thioredoxin family protein</fullName>
    </submittedName>
</protein>
<dbReference type="PANTHER" id="PTHR43640">
    <property type="entry name" value="OS07G0260300 PROTEIN"/>
    <property type="match status" value="1"/>
</dbReference>
<dbReference type="Pfam" id="PF00578">
    <property type="entry name" value="AhpC-TSA"/>
    <property type="match status" value="1"/>
</dbReference>
<evidence type="ECO:0000256" key="1">
    <source>
        <dbReference type="SAM" id="SignalP"/>
    </source>
</evidence>